<reference evidence="1 2" key="1">
    <citation type="journal article" date="2013" name="PLoS Genet.">
        <title>Comparative genome structure, secondary metabolite, and effector coding capacity across Cochliobolus pathogens.</title>
        <authorList>
            <person name="Condon B.J."/>
            <person name="Leng Y."/>
            <person name="Wu D."/>
            <person name="Bushley K.E."/>
            <person name="Ohm R.A."/>
            <person name="Otillar R."/>
            <person name="Martin J."/>
            <person name="Schackwitz W."/>
            <person name="Grimwood J."/>
            <person name="MohdZainudin N."/>
            <person name="Xue C."/>
            <person name="Wang R."/>
            <person name="Manning V.A."/>
            <person name="Dhillon B."/>
            <person name="Tu Z.J."/>
            <person name="Steffenson B.J."/>
            <person name="Salamov A."/>
            <person name="Sun H."/>
            <person name="Lowry S."/>
            <person name="LaButti K."/>
            <person name="Han J."/>
            <person name="Copeland A."/>
            <person name="Lindquist E."/>
            <person name="Barry K."/>
            <person name="Schmutz J."/>
            <person name="Baker S.E."/>
            <person name="Ciuffetti L.M."/>
            <person name="Grigoriev I.V."/>
            <person name="Zhong S."/>
            <person name="Turgeon B.G."/>
        </authorList>
    </citation>
    <scope>NUCLEOTIDE SEQUENCE [LARGE SCALE GENOMIC DNA]</scope>
    <source>
        <strain evidence="1 2">FI3</strain>
    </source>
</reference>
<dbReference type="GeneID" id="26249395"/>
<keyword evidence="2" id="KW-1185">Reference proteome</keyword>
<protein>
    <submittedName>
        <fullName evidence="1">Uncharacterized protein</fullName>
    </submittedName>
</protein>
<dbReference type="EMBL" id="KI968784">
    <property type="protein sequence ID" value="EUN23585.1"/>
    <property type="molecule type" value="Genomic_DNA"/>
</dbReference>
<sequence length="64" mass="7249">LSWYLLMPIRMRIPVQYKIVARLNTIRGRNHVPEALAVCGGWQAECFLVQNGSDVVPFQAGRHA</sequence>
<dbReference type="RefSeq" id="XP_014553160.1">
    <property type="nucleotide sequence ID" value="XM_014697674.1"/>
</dbReference>
<name>W7ECF8_BIPV3</name>
<dbReference type="AlphaFoldDB" id="W7ECF8"/>
<accession>W7ECF8</accession>
<feature type="non-terminal residue" evidence="1">
    <location>
        <position position="1"/>
    </location>
</feature>
<gene>
    <name evidence="1" type="ORF">COCVIDRAFT_108441</name>
</gene>
<organism evidence="1 2">
    <name type="scientific">Bipolaris victoriae (strain FI3)</name>
    <name type="common">Victoria blight of oats agent</name>
    <name type="synonym">Cochliobolus victoriae</name>
    <dbReference type="NCBI Taxonomy" id="930091"/>
    <lineage>
        <taxon>Eukaryota</taxon>
        <taxon>Fungi</taxon>
        <taxon>Dikarya</taxon>
        <taxon>Ascomycota</taxon>
        <taxon>Pezizomycotina</taxon>
        <taxon>Dothideomycetes</taxon>
        <taxon>Pleosporomycetidae</taxon>
        <taxon>Pleosporales</taxon>
        <taxon>Pleosporineae</taxon>
        <taxon>Pleosporaceae</taxon>
        <taxon>Bipolaris</taxon>
    </lineage>
</organism>
<proteinExistence type="predicted"/>
<evidence type="ECO:0000313" key="2">
    <source>
        <dbReference type="Proteomes" id="UP000054337"/>
    </source>
</evidence>
<evidence type="ECO:0000313" key="1">
    <source>
        <dbReference type="EMBL" id="EUN23585.1"/>
    </source>
</evidence>
<dbReference type="Proteomes" id="UP000054337">
    <property type="component" value="Unassembled WGS sequence"/>
</dbReference>
<dbReference type="HOGENOM" id="CLU_2873718_0_0_1"/>